<sequence length="87" mass="10216">KYTQFFFTAYLSHSIKFGNNFETKQTVLHQRGGIAMCVKFYQISRIYCICCSLYLQFQTIFVLTSGNHATVRLRPIGCFLDWDDTRL</sequence>
<feature type="non-terminal residue" evidence="1">
    <location>
        <position position="1"/>
    </location>
</feature>
<gene>
    <name evidence="1" type="ORF">BIW11_14131</name>
</gene>
<proteinExistence type="predicted"/>
<evidence type="ECO:0000313" key="2">
    <source>
        <dbReference type="Proteomes" id="UP000192247"/>
    </source>
</evidence>
<organism evidence="1 2">
    <name type="scientific">Tropilaelaps mercedesae</name>
    <dbReference type="NCBI Taxonomy" id="418985"/>
    <lineage>
        <taxon>Eukaryota</taxon>
        <taxon>Metazoa</taxon>
        <taxon>Ecdysozoa</taxon>
        <taxon>Arthropoda</taxon>
        <taxon>Chelicerata</taxon>
        <taxon>Arachnida</taxon>
        <taxon>Acari</taxon>
        <taxon>Parasitiformes</taxon>
        <taxon>Mesostigmata</taxon>
        <taxon>Gamasina</taxon>
        <taxon>Dermanyssoidea</taxon>
        <taxon>Laelapidae</taxon>
        <taxon>Tropilaelaps</taxon>
    </lineage>
</organism>
<dbReference type="Proteomes" id="UP000192247">
    <property type="component" value="Unassembled WGS sequence"/>
</dbReference>
<evidence type="ECO:0000313" key="1">
    <source>
        <dbReference type="EMBL" id="OQR66473.1"/>
    </source>
</evidence>
<accession>A0A1V9WYW7</accession>
<keyword evidence="2" id="KW-1185">Reference proteome</keyword>
<name>A0A1V9WYW7_9ACAR</name>
<dbReference type="InParanoid" id="A0A1V9WYW7"/>
<dbReference type="AlphaFoldDB" id="A0A1V9WYW7"/>
<dbReference type="EMBL" id="MNPL01032323">
    <property type="protein sequence ID" value="OQR66473.1"/>
    <property type="molecule type" value="Genomic_DNA"/>
</dbReference>
<reference evidence="1 2" key="1">
    <citation type="journal article" date="2017" name="Gigascience">
        <title>Draft genome of the honey bee ectoparasitic mite, Tropilaelaps mercedesae, is shaped by the parasitic life history.</title>
        <authorList>
            <person name="Dong X."/>
            <person name="Armstrong S.D."/>
            <person name="Xia D."/>
            <person name="Makepeace B.L."/>
            <person name="Darby A.C."/>
            <person name="Kadowaki T."/>
        </authorList>
    </citation>
    <scope>NUCLEOTIDE SEQUENCE [LARGE SCALE GENOMIC DNA]</scope>
    <source>
        <strain evidence="1">Wuxi-XJTLU</strain>
    </source>
</reference>
<protein>
    <submittedName>
        <fullName evidence="1">Uncharacterized protein</fullName>
    </submittedName>
</protein>
<comment type="caution">
    <text evidence="1">The sequence shown here is derived from an EMBL/GenBank/DDBJ whole genome shotgun (WGS) entry which is preliminary data.</text>
</comment>